<proteinExistence type="predicted"/>
<dbReference type="EMBL" id="CP013244">
    <property type="protein sequence ID" value="ANP47751.1"/>
    <property type="molecule type" value="Genomic_DNA"/>
</dbReference>
<dbReference type="InParanoid" id="A0A1B1AMI3"/>
<dbReference type="Proteomes" id="UP000092498">
    <property type="component" value="Chromosome"/>
</dbReference>
<dbReference type="KEGG" id="cbot:ATE48_18540"/>
<dbReference type="STRING" id="1759059.ATE48_18540"/>
<evidence type="ECO:0000256" key="1">
    <source>
        <dbReference type="SAM" id="MobiDB-lite"/>
    </source>
</evidence>
<protein>
    <submittedName>
        <fullName evidence="2">Uncharacterized protein</fullName>
    </submittedName>
</protein>
<accession>A0A1B1AMI3</accession>
<reference evidence="2 3" key="1">
    <citation type="submission" date="2015-11" db="EMBL/GenBank/DDBJ databases">
        <title>Whole-Genome Sequence of Candidatus Oderbacter manganicum from the National Park Lower Oder Valley, Germany.</title>
        <authorList>
            <person name="Braun B."/>
            <person name="Liere K."/>
            <person name="Szewzyk U."/>
        </authorList>
    </citation>
    <scope>NUCLEOTIDE SEQUENCE [LARGE SCALE GENOMIC DNA]</scope>
    <source>
        <strain evidence="2 3">OTSz_A_272</strain>
    </source>
</reference>
<evidence type="ECO:0000313" key="2">
    <source>
        <dbReference type="EMBL" id="ANP47751.1"/>
    </source>
</evidence>
<organism evidence="2 3">
    <name type="scientific">Candidatus Viadribacter manganicus</name>
    <dbReference type="NCBI Taxonomy" id="1759059"/>
    <lineage>
        <taxon>Bacteria</taxon>
        <taxon>Pseudomonadati</taxon>
        <taxon>Pseudomonadota</taxon>
        <taxon>Alphaproteobacteria</taxon>
        <taxon>Hyphomonadales</taxon>
        <taxon>Hyphomonadaceae</taxon>
        <taxon>Candidatus Viadribacter</taxon>
    </lineage>
</organism>
<name>A0A1B1AMI3_9PROT</name>
<dbReference type="AlphaFoldDB" id="A0A1B1AMI3"/>
<evidence type="ECO:0000313" key="3">
    <source>
        <dbReference type="Proteomes" id="UP000092498"/>
    </source>
</evidence>
<gene>
    <name evidence="2" type="ORF">ATE48_18540</name>
</gene>
<feature type="compositionally biased region" description="Basic and acidic residues" evidence="1">
    <location>
        <begin position="32"/>
        <end position="42"/>
    </location>
</feature>
<keyword evidence="3" id="KW-1185">Reference proteome</keyword>
<feature type="region of interest" description="Disordered" evidence="1">
    <location>
        <begin position="31"/>
        <end position="52"/>
    </location>
</feature>
<sequence>MARGAKTPKSDPVREAAVEYFSARSHNAWRKRLLETNPEQRGKPRMRPRGGVMVDINKPWASLDPRAKADNMGAAYDAFDAVKRFPDDREAASDYVHQRWMARNKSDKSQPKALFKQYARLPEVEKDKDRAHVDRMKAALRAVSPRSKAVRKGAAKATKTIRLDAKTWRSLEVAAERLSKAVGHKVTIEALIVAGAEAVAAVSKVAARKKRG</sequence>